<dbReference type="EMBL" id="MT144181">
    <property type="protein sequence ID" value="QJA50207.1"/>
    <property type="molecule type" value="Genomic_DNA"/>
</dbReference>
<protein>
    <submittedName>
        <fullName evidence="1">Uncharacterized protein</fullName>
    </submittedName>
</protein>
<evidence type="ECO:0000313" key="1">
    <source>
        <dbReference type="EMBL" id="QJA50207.1"/>
    </source>
</evidence>
<gene>
    <name evidence="1" type="ORF">TM448A01641_0003</name>
    <name evidence="2" type="ORF">TM448B04448_0008</name>
</gene>
<evidence type="ECO:0000313" key="2">
    <source>
        <dbReference type="EMBL" id="QJI03340.1"/>
    </source>
</evidence>
<dbReference type="EMBL" id="MT145079">
    <property type="protein sequence ID" value="QJI03340.1"/>
    <property type="molecule type" value="Genomic_DNA"/>
</dbReference>
<proteinExistence type="predicted"/>
<name>A0A6H1ZSC2_9ZZZZ</name>
<reference evidence="1" key="1">
    <citation type="submission" date="2020-03" db="EMBL/GenBank/DDBJ databases">
        <title>The deep terrestrial virosphere.</title>
        <authorList>
            <person name="Holmfeldt K."/>
            <person name="Nilsson E."/>
            <person name="Simone D."/>
            <person name="Lopez-Fernandez M."/>
            <person name="Wu X."/>
            <person name="de Brujin I."/>
            <person name="Lundin D."/>
            <person name="Andersson A."/>
            <person name="Bertilsson S."/>
            <person name="Dopson M."/>
        </authorList>
    </citation>
    <scope>NUCLEOTIDE SEQUENCE</scope>
    <source>
        <strain evidence="1">TM448A01641</strain>
        <strain evidence="2">TM448B04448</strain>
    </source>
</reference>
<sequence length="118" mass="13854">MRRTFLIEKLKDLREQALAEHSHYYTANLLKDTIAFLKNEGQHQTVVIPEIAEEIDEFIQELKDDTTNSNSIIFGINGHKILALMEIKKRLAELKTKNRNYRNDERRIGSMNNLIKEN</sequence>
<accession>A0A6H1ZSC2</accession>
<dbReference type="AlphaFoldDB" id="A0A6H1ZSC2"/>
<organism evidence="1">
    <name type="scientific">viral metagenome</name>
    <dbReference type="NCBI Taxonomy" id="1070528"/>
    <lineage>
        <taxon>unclassified sequences</taxon>
        <taxon>metagenomes</taxon>
        <taxon>organismal metagenomes</taxon>
    </lineage>
</organism>